<organism evidence="8 9">
    <name type="scientific">Eiseniibacteriota bacterium</name>
    <dbReference type="NCBI Taxonomy" id="2212470"/>
    <lineage>
        <taxon>Bacteria</taxon>
        <taxon>Candidatus Eiseniibacteriota</taxon>
    </lineage>
</organism>
<dbReference type="InterPro" id="IPR027277">
    <property type="entry name" value="NadC/ModD"/>
</dbReference>
<dbReference type="InterPro" id="IPR037128">
    <property type="entry name" value="Quinolinate_PRibosylTase_N_sf"/>
</dbReference>
<gene>
    <name evidence="8" type="ORF">E6K81_16195</name>
</gene>
<dbReference type="AlphaFoldDB" id="A0A538TYX6"/>
<evidence type="ECO:0000313" key="9">
    <source>
        <dbReference type="Proteomes" id="UP000319771"/>
    </source>
</evidence>
<dbReference type="Pfam" id="PF02749">
    <property type="entry name" value="QRPTase_N"/>
    <property type="match status" value="1"/>
</dbReference>
<evidence type="ECO:0000256" key="6">
    <source>
        <dbReference type="ARBA" id="ARBA00022679"/>
    </source>
</evidence>
<reference evidence="8 9" key="1">
    <citation type="journal article" date="2019" name="Nat. Microbiol.">
        <title>Mediterranean grassland soil C-N compound turnover is dependent on rainfall and depth, and is mediated by genomically divergent microorganisms.</title>
        <authorList>
            <person name="Diamond S."/>
            <person name="Andeer P.F."/>
            <person name="Li Z."/>
            <person name="Crits-Christoph A."/>
            <person name="Burstein D."/>
            <person name="Anantharaman K."/>
            <person name="Lane K.R."/>
            <person name="Thomas B.C."/>
            <person name="Pan C."/>
            <person name="Northen T.R."/>
            <person name="Banfield J.F."/>
        </authorList>
    </citation>
    <scope>NUCLEOTIDE SEQUENCE [LARGE SCALE GENOMIC DNA]</scope>
    <source>
        <strain evidence="8">WS_11</strain>
    </source>
</reference>
<comment type="pathway">
    <text evidence="1">Cofactor biosynthesis; NAD(+) biosynthesis; nicotinate D-ribonucleotide from quinolinate: step 1/1.</text>
</comment>
<keyword evidence="5" id="KW-0328">Glycosyltransferase</keyword>
<dbReference type="InterPro" id="IPR022412">
    <property type="entry name" value="Quinolinate_PRibosylTrfase_N"/>
</dbReference>
<evidence type="ECO:0000256" key="5">
    <source>
        <dbReference type="ARBA" id="ARBA00022676"/>
    </source>
</evidence>
<dbReference type="SUPFAM" id="SSF54675">
    <property type="entry name" value="Nicotinate/Quinolinate PRTase N-terminal domain-like"/>
    <property type="match status" value="1"/>
</dbReference>
<dbReference type="GO" id="GO:0009435">
    <property type="term" value="P:NAD+ biosynthetic process"/>
    <property type="evidence" value="ECO:0007669"/>
    <property type="project" value="TreeGrafter"/>
</dbReference>
<evidence type="ECO:0000259" key="7">
    <source>
        <dbReference type="Pfam" id="PF02749"/>
    </source>
</evidence>
<dbReference type="EMBL" id="VBPB01000368">
    <property type="protein sequence ID" value="TMQ68857.1"/>
    <property type="molecule type" value="Genomic_DNA"/>
</dbReference>
<dbReference type="PANTHER" id="PTHR32179">
    <property type="entry name" value="NICOTINATE-NUCLEOTIDE PYROPHOSPHORYLASE [CARBOXYLATING]"/>
    <property type="match status" value="1"/>
</dbReference>
<dbReference type="Proteomes" id="UP000319771">
    <property type="component" value="Unassembled WGS sequence"/>
</dbReference>
<comment type="similarity">
    <text evidence="2">Belongs to the NadC/ModD family.</text>
</comment>
<dbReference type="GO" id="GO:0005737">
    <property type="term" value="C:cytoplasm"/>
    <property type="evidence" value="ECO:0007669"/>
    <property type="project" value="TreeGrafter"/>
</dbReference>
<sequence length="122" mass="12681">MLEAVALQLVKYALSEDVGTGDITSLNTIKSGISARAAIVAKEPGVIAGLDVARLTFREADATLKYRALVRDGEAVAPGVAVAQVVGDAGSILKAERTALNFLQRLSGVASLTRRFVEQVAG</sequence>
<keyword evidence="6" id="KW-0808">Transferase</keyword>
<evidence type="ECO:0000313" key="8">
    <source>
        <dbReference type="EMBL" id="TMQ68857.1"/>
    </source>
</evidence>
<evidence type="ECO:0000256" key="4">
    <source>
        <dbReference type="ARBA" id="ARBA00022642"/>
    </source>
</evidence>
<dbReference type="Gene3D" id="3.90.1170.20">
    <property type="entry name" value="Quinolinate phosphoribosyl transferase, N-terminal domain"/>
    <property type="match status" value="1"/>
</dbReference>
<evidence type="ECO:0000256" key="3">
    <source>
        <dbReference type="ARBA" id="ARBA00011944"/>
    </source>
</evidence>
<dbReference type="GO" id="GO:0004514">
    <property type="term" value="F:nicotinate-nucleotide diphosphorylase (carboxylating) activity"/>
    <property type="evidence" value="ECO:0007669"/>
    <property type="project" value="UniProtKB-EC"/>
</dbReference>
<dbReference type="FunFam" id="3.90.1170.20:FF:000001">
    <property type="entry name" value="Nicotinate-nucleotide diphosphorylase (Carboxylating)"/>
    <property type="match status" value="1"/>
</dbReference>
<protein>
    <recommendedName>
        <fullName evidence="3">nicotinate-nucleotide diphosphorylase (carboxylating)</fullName>
        <ecNumber evidence="3">2.4.2.19</ecNumber>
    </recommendedName>
</protein>
<name>A0A538TYX6_UNCEI</name>
<dbReference type="GO" id="GO:0034213">
    <property type="term" value="P:quinolinate catabolic process"/>
    <property type="evidence" value="ECO:0007669"/>
    <property type="project" value="TreeGrafter"/>
</dbReference>
<feature type="non-terminal residue" evidence="8">
    <location>
        <position position="122"/>
    </location>
</feature>
<keyword evidence="4" id="KW-0662">Pyridine nucleotide biosynthesis</keyword>
<evidence type="ECO:0000256" key="2">
    <source>
        <dbReference type="ARBA" id="ARBA00009400"/>
    </source>
</evidence>
<comment type="caution">
    <text evidence="8">The sequence shown here is derived from an EMBL/GenBank/DDBJ whole genome shotgun (WGS) entry which is preliminary data.</text>
</comment>
<feature type="domain" description="Quinolinate phosphoribosyl transferase N-terminal" evidence="7">
    <location>
        <begin position="22"/>
        <end position="107"/>
    </location>
</feature>
<dbReference type="EC" id="2.4.2.19" evidence="3"/>
<evidence type="ECO:0000256" key="1">
    <source>
        <dbReference type="ARBA" id="ARBA00004893"/>
    </source>
</evidence>
<accession>A0A538TYX6</accession>
<proteinExistence type="inferred from homology"/>
<dbReference type="PANTHER" id="PTHR32179:SF3">
    <property type="entry name" value="NICOTINATE-NUCLEOTIDE PYROPHOSPHORYLASE [CARBOXYLATING]"/>
    <property type="match status" value="1"/>
</dbReference>